<evidence type="ECO:0000256" key="3">
    <source>
        <dbReference type="ARBA" id="ARBA00022833"/>
    </source>
</evidence>
<sequence>MQPFQWCNGCLCGLGLQHSDCDMSEEDIYRLPLNVYVIVLGIGMFIFMLSVIFCCYLFRLKQQGTREQYSYNEVGLKQYSSIPFHRLYHSTCCISHSECHGGHPNALYVLGVCPCSHTFHKKCLLKWLEIRSVCPMCNKPIMRLHNADAPRGAEGLQDPEEV</sequence>
<dbReference type="Pfam" id="PF13639">
    <property type="entry name" value="zf-RING_2"/>
    <property type="match status" value="1"/>
</dbReference>
<dbReference type="GO" id="GO:0012505">
    <property type="term" value="C:endomembrane system"/>
    <property type="evidence" value="ECO:0007669"/>
    <property type="project" value="TreeGrafter"/>
</dbReference>
<dbReference type="Proteomes" id="UP001155660">
    <property type="component" value="Chromosome A1"/>
</dbReference>
<dbReference type="InterPro" id="IPR001841">
    <property type="entry name" value="Znf_RING"/>
</dbReference>
<name>A0A9R0AZC0_CYPCA</name>
<dbReference type="OrthoDB" id="8062037at2759"/>
<evidence type="ECO:0000256" key="1">
    <source>
        <dbReference type="ARBA" id="ARBA00022723"/>
    </source>
</evidence>
<dbReference type="InterPro" id="IPR050731">
    <property type="entry name" value="HRD1_E3_ubiq-ligases"/>
</dbReference>
<protein>
    <submittedName>
        <fullName evidence="7">RING finger protein 122</fullName>
    </submittedName>
</protein>
<evidence type="ECO:0000256" key="4">
    <source>
        <dbReference type="PROSITE-ProRule" id="PRU00175"/>
    </source>
</evidence>
<dbReference type="GeneID" id="109066330"/>
<reference evidence="7" key="1">
    <citation type="submission" date="2025-08" db="UniProtKB">
        <authorList>
            <consortium name="RefSeq"/>
        </authorList>
    </citation>
    <scope>IDENTIFICATION</scope>
    <source>
        <tissue evidence="7">Muscle</tissue>
    </source>
</reference>
<evidence type="ECO:0000256" key="5">
    <source>
        <dbReference type="SAM" id="Phobius"/>
    </source>
</evidence>
<dbReference type="GO" id="GO:0008270">
    <property type="term" value="F:zinc ion binding"/>
    <property type="evidence" value="ECO:0007669"/>
    <property type="project" value="UniProtKB-KW"/>
</dbReference>
<keyword evidence="5" id="KW-1133">Transmembrane helix</keyword>
<organism evidence="7">
    <name type="scientific">Cyprinus carpio</name>
    <name type="common">Common carp</name>
    <dbReference type="NCBI Taxonomy" id="7962"/>
    <lineage>
        <taxon>Eukaryota</taxon>
        <taxon>Metazoa</taxon>
        <taxon>Chordata</taxon>
        <taxon>Craniata</taxon>
        <taxon>Vertebrata</taxon>
        <taxon>Euteleostomi</taxon>
        <taxon>Actinopterygii</taxon>
        <taxon>Neopterygii</taxon>
        <taxon>Teleostei</taxon>
        <taxon>Ostariophysi</taxon>
        <taxon>Cypriniformes</taxon>
        <taxon>Cyprinidae</taxon>
        <taxon>Cyprininae</taxon>
        <taxon>Cyprinus</taxon>
    </lineage>
</organism>
<keyword evidence="3" id="KW-0862">Zinc</keyword>
<evidence type="ECO:0000313" key="7">
    <source>
        <dbReference type="RefSeq" id="XP_042616852.1"/>
    </source>
</evidence>
<evidence type="ECO:0000259" key="6">
    <source>
        <dbReference type="PROSITE" id="PS50089"/>
    </source>
</evidence>
<dbReference type="KEGG" id="ccar:109066330"/>
<evidence type="ECO:0000256" key="2">
    <source>
        <dbReference type="ARBA" id="ARBA00022771"/>
    </source>
</evidence>
<dbReference type="PANTHER" id="PTHR22763">
    <property type="entry name" value="RING ZINC FINGER PROTEIN"/>
    <property type="match status" value="1"/>
</dbReference>
<feature type="transmembrane region" description="Helical" evidence="5">
    <location>
        <begin position="33"/>
        <end position="58"/>
    </location>
</feature>
<dbReference type="RefSeq" id="XP_042616852.1">
    <property type="nucleotide sequence ID" value="XM_042760918.1"/>
</dbReference>
<feature type="domain" description="RING-type" evidence="6">
    <location>
        <begin position="99"/>
        <end position="138"/>
    </location>
</feature>
<keyword evidence="1" id="KW-0479">Metal-binding</keyword>
<gene>
    <name evidence="7" type="primary">zgc:175214</name>
</gene>
<keyword evidence="5" id="KW-0812">Transmembrane</keyword>
<keyword evidence="5" id="KW-0472">Membrane</keyword>
<dbReference type="PANTHER" id="PTHR22763:SF162">
    <property type="entry name" value="TRANSMEMBRANE E3 UBIQUITIN-PROTEIN LIGASE 1"/>
    <property type="match status" value="1"/>
</dbReference>
<dbReference type="GO" id="GO:0043161">
    <property type="term" value="P:proteasome-mediated ubiquitin-dependent protein catabolic process"/>
    <property type="evidence" value="ECO:0007669"/>
    <property type="project" value="TreeGrafter"/>
</dbReference>
<dbReference type="PROSITE" id="PS50089">
    <property type="entry name" value="ZF_RING_2"/>
    <property type="match status" value="1"/>
</dbReference>
<proteinExistence type="predicted"/>
<keyword evidence="2 4" id="KW-0863">Zinc-finger</keyword>
<dbReference type="AlphaFoldDB" id="A0A9R0AZC0"/>
<accession>A0A9R0AZC0</accession>
<dbReference type="GO" id="GO:0061630">
    <property type="term" value="F:ubiquitin protein ligase activity"/>
    <property type="evidence" value="ECO:0007669"/>
    <property type="project" value="TreeGrafter"/>
</dbReference>